<evidence type="ECO:0000256" key="6">
    <source>
        <dbReference type="RuleBase" id="RU004182"/>
    </source>
</evidence>
<dbReference type="PANTHER" id="PTHR11455:SF9">
    <property type="entry name" value="CRYPTOCHROME CIRCADIAN CLOCK 5 ISOFORM X1"/>
    <property type="match status" value="1"/>
</dbReference>
<evidence type="ECO:0000256" key="2">
    <source>
        <dbReference type="ARBA" id="ARBA00022630"/>
    </source>
</evidence>
<evidence type="ECO:0000256" key="3">
    <source>
        <dbReference type="ARBA" id="ARBA00022827"/>
    </source>
</evidence>
<evidence type="ECO:0000256" key="5">
    <source>
        <dbReference type="PIRSR" id="PIRSR602081-2"/>
    </source>
</evidence>
<dbReference type="SUPFAM" id="SSF52425">
    <property type="entry name" value="Cryptochrome/photolyase, N-terminal domain"/>
    <property type="match status" value="1"/>
</dbReference>
<keyword evidence="6" id="KW-0157">Chromophore</keyword>
<accession>A0A0L6CVU4</accession>
<keyword evidence="3 4" id="KW-0274">FAD</keyword>
<dbReference type="Pfam" id="PF03441">
    <property type="entry name" value="FAD_binding_7"/>
    <property type="match status" value="1"/>
</dbReference>
<evidence type="ECO:0000313" key="10">
    <source>
        <dbReference type="Proteomes" id="UP000037046"/>
    </source>
</evidence>
<keyword evidence="9" id="KW-0456">Lyase</keyword>
<organism evidence="9 10">
    <name type="scientific">Roseovarius tolerans</name>
    <dbReference type="NCBI Taxonomy" id="74031"/>
    <lineage>
        <taxon>Bacteria</taxon>
        <taxon>Pseudomonadati</taxon>
        <taxon>Pseudomonadota</taxon>
        <taxon>Alphaproteobacteria</taxon>
        <taxon>Rhodobacterales</taxon>
        <taxon>Roseobacteraceae</taxon>
        <taxon>Roseovarius</taxon>
    </lineage>
</organism>
<comment type="cofactor">
    <cofactor evidence="4">
        <name>FAD</name>
        <dbReference type="ChEBI" id="CHEBI:57692"/>
    </cofactor>
    <text evidence="4">Binds 1 FAD per subunit.</text>
</comment>
<evidence type="ECO:0000256" key="7">
    <source>
        <dbReference type="SAM" id="MobiDB-lite"/>
    </source>
</evidence>
<feature type="binding site" evidence="4">
    <location>
        <begin position="236"/>
        <end position="240"/>
    </location>
    <ligand>
        <name>FAD</name>
        <dbReference type="ChEBI" id="CHEBI:57692"/>
    </ligand>
</feature>
<dbReference type="RefSeq" id="WP_050662398.1">
    <property type="nucleotide sequence ID" value="NZ_CP118494.1"/>
</dbReference>
<dbReference type="GO" id="GO:0003904">
    <property type="term" value="F:deoxyribodipyrimidine photo-lyase activity"/>
    <property type="evidence" value="ECO:0007669"/>
    <property type="project" value="UniProtKB-EC"/>
</dbReference>
<feature type="binding site" evidence="4">
    <location>
        <position position="271"/>
    </location>
    <ligand>
        <name>FAD</name>
        <dbReference type="ChEBI" id="CHEBI:57692"/>
    </ligand>
</feature>
<feature type="site" description="Electron transfer via tryptophanyl radical" evidence="5">
    <location>
        <position position="305"/>
    </location>
</feature>
<dbReference type="PRINTS" id="PR00147">
    <property type="entry name" value="DNAPHOTLYASE"/>
</dbReference>
<dbReference type="InterPro" id="IPR006050">
    <property type="entry name" value="DNA_photolyase_N"/>
</dbReference>
<proteinExistence type="inferred from homology"/>
<dbReference type="InterPro" id="IPR036155">
    <property type="entry name" value="Crypto/Photolyase_N_sf"/>
</dbReference>
<dbReference type="Gene3D" id="1.10.579.10">
    <property type="entry name" value="DNA Cyclobutane Dipyrimidine Photolyase, subunit A, domain 3"/>
    <property type="match status" value="1"/>
</dbReference>
<dbReference type="InterPro" id="IPR014729">
    <property type="entry name" value="Rossmann-like_a/b/a_fold"/>
</dbReference>
<dbReference type="PATRIC" id="fig|74031.6.peg.1518"/>
<keyword evidence="2 4" id="KW-0285">Flavoprotein</keyword>
<keyword evidence="10" id="KW-1185">Reference proteome</keyword>
<dbReference type="GO" id="GO:0009416">
    <property type="term" value="P:response to light stimulus"/>
    <property type="evidence" value="ECO:0007669"/>
    <property type="project" value="TreeGrafter"/>
</dbReference>
<comment type="similarity">
    <text evidence="6">Belongs to the DNA photolyase family.</text>
</comment>
<feature type="site" description="Electron transfer via tryptophanyl radical" evidence="5">
    <location>
        <position position="360"/>
    </location>
</feature>
<dbReference type="Pfam" id="PF00875">
    <property type="entry name" value="DNA_photolyase"/>
    <property type="match status" value="1"/>
</dbReference>
<dbReference type="InterPro" id="IPR005101">
    <property type="entry name" value="Cryptochr/Photolyase_FAD-bd"/>
</dbReference>
<reference evidence="10" key="1">
    <citation type="submission" date="2015-07" db="EMBL/GenBank/DDBJ databases">
        <title>Draft Genome Sequence of Roseovarius tolerans EL-164, a producer of N-Acylated Alanine Methyl Esters (NAMEs).</title>
        <authorList>
            <person name="Voget S."/>
            <person name="Bruns H."/>
            <person name="Wagner-Doebler I."/>
            <person name="Schulz S."/>
            <person name="Daniel R."/>
        </authorList>
    </citation>
    <scope>NUCLEOTIDE SEQUENCE [LARGE SCALE GENOMIC DNA]</scope>
    <source>
        <strain evidence="10">EL-164</strain>
    </source>
</reference>
<evidence type="ECO:0000259" key="8">
    <source>
        <dbReference type="PROSITE" id="PS51645"/>
    </source>
</evidence>
<comment type="caution">
    <text evidence="9">The sequence shown here is derived from an EMBL/GenBank/DDBJ whole genome shotgun (WGS) entry which is preliminary data.</text>
</comment>
<dbReference type="OrthoDB" id="9772484at2"/>
<dbReference type="Gene3D" id="3.40.50.620">
    <property type="entry name" value="HUPs"/>
    <property type="match status" value="1"/>
</dbReference>
<dbReference type="PANTHER" id="PTHR11455">
    <property type="entry name" value="CRYPTOCHROME"/>
    <property type="match status" value="1"/>
</dbReference>
<feature type="region of interest" description="Disordered" evidence="7">
    <location>
        <begin position="159"/>
        <end position="178"/>
    </location>
</feature>
<feature type="domain" description="Photolyase/cryptochrome alpha/beta" evidence="8">
    <location>
        <begin position="5"/>
        <end position="131"/>
    </location>
</feature>
<sequence>MTDITPSIVWLRRDLRLSDNPALTAACARGGLVIVVFIHDDSVAQLGAAPKWRLGLSLGDLADSLTAKGSRLILRSGDACDVLLDLIEETGAEAVHWSRLYDPEAIARDSAIKSALKERGVEVESHNAHLLFEPWTVETQQGGFYKVYTPMWRAVKDRDVPAPESTPQRIPAPEAWPESERLEDWRLGAAMQRGAEVCLPHQCVGEAAAQGRLGAFVGGTIADYATARDLPAKPGTSGLSENLTYGEISARQCWHAGLHALHEGRGGAETWLKEFVWREFAYHLIYHTPRIASGNWREEWDAFPWNEDAARPEVIAWKQGRTGVPFVDAAMREMYVTGTMHNRARMIVASYLTKHLMTHWKIGLEWFADCLTDWDPASNAMGWQWAAGCGPDAAPYFRVFNPETQLHKFDPEGVYIRRWIAEGTRSPSETALSYFDAIPRAWGLSPQDRYPAPVVGLKEGRERALAAYQARGF</sequence>
<feature type="site" description="Electron transfer via tryptophanyl radical" evidence="5">
    <location>
        <position position="383"/>
    </location>
</feature>
<gene>
    <name evidence="9" type="primary">phrA_1</name>
    <name evidence="9" type="ORF">ROTO_14850</name>
</gene>
<dbReference type="AlphaFoldDB" id="A0A0L6CVU4"/>
<dbReference type="SUPFAM" id="SSF48173">
    <property type="entry name" value="Cryptochrome/photolyase FAD-binding domain"/>
    <property type="match status" value="1"/>
</dbReference>
<evidence type="ECO:0000256" key="1">
    <source>
        <dbReference type="ARBA" id="ARBA00001932"/>
    </source>
</evidence>
<dbReference type="GO" id="GO:0003677">
    <property type="term" value="F:DNA binding"/>
    <property type="evidence" value="ECO:0007669"/>
    <property type="project" value="TreeGrafter"/>
</dbReference>
<dbReference type="GO" id="GO:0071949">
    <property type="term" value="F:FAD binding"/>
    <property type="evidence" value="ECO:0007669"/>
    <property type="project" value="TreeGrafter"/>
</dbReference>
<dbReference type="EMBL" id="LGVV01000015">
    <property type="protein sequence ID" value="KNX41884.1"/>
    <property type="molecule type" value="Genomic_DNA"/>
</dbReference>
<protein>
    <submittedName>
        <fullName evidence="9">Deoxyribodipyrimidine photo-lyase</fullName>
        <ecNumber evidence="9">4.1.99.3</ecNumber>
    </submittedName>
</protein>
<dbReference type="InterPro" id="IPR036134">
    <property type="entry name" value="Crypto/Photolyase_FAD-like_sf"/>
</dbReference>
<dbReference type="InterPro" id="IPR002081">
    <property type="entry name" value="Cryptochrome/DNA_photolyase_1"/>
</dbReference>
<feature type="binding site" evidence="4">
    <location>
        <begin position="373"/>
        <end position="375"/>
    </location>
    <ligand>
        <name>FAD</name>
        <dbReference type="ChEBI" id="CHEBI:57692"/>
    </ligand>
</feature>
<name>A0A0L6CVU4_9RHOB</name>
<dbReference type="Gene3D" id="1.25.40.80">
    <property type="match status" value="1"/>
</dbReference>
<comment type="cofactor">
    <cofactor evidence="1">
        <name>(6R)-5,10-methylene-5,6,7,8-tetrahydrofolate</name>
        <dbReference type="ChEBI" id="CHEBI:15636"/>
    </cofactor>
</comment>
<dbReference type="STRING" id="74031.SAMN04488077_101331"/>
<dbReference type="EC" id="4.1.99.3" evidence="9"/>
<dbReference type="PROSITE" id="PS51645">
    <property type="entry name" value="PHR_CRY_ALPHA_BETA"/>
    <property type="match status" value="1"/>
</dbReference>
<dbReference type="Proteomes" id="UP000037046">
    <property type="component" value="Unassembled WGS sequence"/>
</dbReference>
<evidence type="ECO:0000313" key="9">
    <source>
        <dbReference type="EMBL" id="KNX41884.1"/>
    </source>
</evidence>
<feature type="binding site" evidence="4">
    <location>
        <position position="224"/>
    </location>
    <ligand>
        <name>FAD</name>
        <dbReference type="ChEBI" id="CHEBI:57692"/>
    </ligand>
</feature>
<evidence type="ECO:0000256" key="4">
    <source>
        <dbReference type="PIRSR" id="PIRSR602081-1"/>
    </source>
</evidence>